<evidence type="ECO:0000313" key="1">
    <source>
        <dbReference type="EMBL" id="MBP2246287.1"/>
    </source>
</evidence>
<organism evidence="1 2">
    <name type="scientific">Paenibacillus xylanexedens</name>
    <dbReference type="NCBI Taxonomy" id="528191"/>
    <lineage>
        <taxon>Bacteria</taxon>
        <taxon>Bacillati</taxon>
        <taxon>Bacillota</taxon>
        <taxon>Bacilli</taxon>
        <taxon>Bacillales</taxon>
        <taxon>Paenibacillaceae</taxon>
        <taxon>Paenibacillus</taxon>
    </lineage>
</organism>
<comment type="caution">
    <text evidence="1">The sequence shown here is derived from an EMBL/GenBank/DDBJ whole genome shotgun (WGS) entry which is preliminary data.</text>
</comment>
<sequence length="121" mass="13077">MIFAVFMISVSSGSGLSQYTNVKNALNQFHITSLYPKNKNGQTYGSAAYATSPETEPDLILATGVDGTEGYLLRKDMEGELPKTPEEAIAMQNSRSPEGHDIPLYDKDGETVIGVFRVGGE</sequence>
<protein>
    <submittedName>
        <fullName evidence="1">Uncharacterized protein</fullName>
    </submittedName>
</protein>
<accession>A0ABS4RWX2</accession>
<name>A0ABS4RWX2_PAEXY</name>
<reference evidence="1 2" key="1">
    <citation type="submission" date="2021-03" db="EMBL/GenBank/DDBJ databases">
        <title>Genomic Encyclopedia of Type Strains, Phase IV (KMG-IV): sequencing the most valuable type-strain genomes for metagenomic binning, comparative biology and taxonomic classification.</title>
        <authorList>
            <person name="Goeker M."/>
        </authorList>
    </citation>
    <scope>NUCLEOTIDE SEQUENCE [LARGE SCALE GENOMIC DNA]</scope>
    <source>
        <strain evidence="1 2">DSM 21292</strain>
    </source>
</reference>
<proteinExistence type="predicted"/>
<dbReference type="RefSeq" id="WP_211082965.1">
    <property type="nucleotide sequence ID" value="NZ_CBCSLC010000007.1"/>
</dbReference>
<evidence type="ECO:0000313" key="2">
    <source>
        <dbReference type="Proteomes" id="UP000810207"/>
    </source>
</evidence>
<gene>
    <name evidence="1" type="ORF">J2Z28_002918</name>
</gene>
<dbReference type="Proteomes" id="UP000810207">
    <property type="component" value="Unassembled WGS sequence"/>
</dbReference>
<keyword evidence="2" id="KW-1185">Reference proteome</keyword>
<dbReference type="EMBL" id="JAGIKV010000009">
    <property type="protein sequence ID" value="MBP2246287.1"/>
    <property type="molecule type" value="Genomic_DNA"/>
</dbReference>